<keyword evidence="2" id="KW-0614">Plasmid</keyword>
<feature type="compositionally biased region" description="Basic and acidic residues" evidence="1">
    <location>
        <begin position="90"/>
        <end position="99"/>
    </location>
</feature>
<protein>
    <submittedName>
        <fullName evidence="2">Uncharacterized protein</fullName>
    </submittedName>
</protein>
<evidence type="ECO:0000313" key="2">
    <source>
        <dbReference type="EMBL" id="ANS32003.1"/>
    </source>
</evidence>
<dbReference type="AlphaFoldDB" id="A0A1B1KHA3"/>
<proteinExistence type="predicted"/>
<feature type="region of interest" description="Disordered" evidence="1">
    <location>
        <begin position="60"/>
        <end position="130"/>
    </location>
</feature>
<reference evidence="2 3" key="1">
    <citation type="submission" date="2014-07" db="EMBL/GenBank/DDBJ databases">
        <authorList>
            <person name="Zhang J.E."/>
            <person name="Yang H."/>
            <person name="Guo J."/>
            <person name="Deng Z."/>
            <person name="Luo H."/>
            <person name="Luo M."/>
            <person name="Zhao B."/>
        </authorList>
    </citation>
    <scope>NUCLEOTIDE SEQUENCE [LARGE SCALE GENOMIC DNA]</scope>
    <source>
        <strain evidence="2 3">1CP</strain>
        <plasmid evidence="3">Plasmid pr1cp1</plasmid>
    </source>
</reference>
<organism evidence="2 3">
    <name type="scientific">Rhodococcus opacus</name>
    <name type="common">Nocardia opaca</name>
    <dbReference type="NCBI Taxonomy" id="37919"/>
    <lineage>
        <taxon>Bacteria</taxon>
        <taxon>Bacillati</taxon>
        <taxon>Actinomycetota</taxon>
        <taxon>Actinomycetes</taxon>
        <taxon>Mycobacteriales</taxon>
        <taxon>Nocardiaceae</taxon>
        <taxon>Rhodococcus</taxon>
    </lineage>
</organism>
<gene>
    <name evidence="2" type="ORF">R1CP_36985</name>
</gene>
<name>A0A1B1KHA3_RHOOP</name>
<geneLocation type="plasmid" evidence="3">
    <name>pr1cp1</name>
</geneLocation>
<accession>A0A1B1KHA3</accession>
<dbReference type="Proteomes" id="UP000186108">
    <property type="component" value="Plasmid pR1CP1"/>
</dbReference>
<sequence length="150" mass="16481">MGLFEVCANIDPTRTVLVVRDSSGEVVHRIEKPPRWGLLRKGPSISPRWSRHCSRWDTAGARTRIGSRAIGQPTPAPNPRREAVLPITRADSEVCEERRRPRRGGVPAGPAPTGDHRHRSPHAGQVKDLVPCLVDTDAGSLAGDSDHHFR</sequence>
<dbReference type="EMBL" id="CP009112">
    <property type="protein sequence ID" value="ANS32003.1"/>
    <property type="molecule type" value="Genomic_DNA"/>
</dbReference>
<evidence type="ECO:0000313" key="3">
    <source>
        <dbReference type="Proteomes" id="UP000186108"/>
    </source>
</evidence>
<evidence type="ECO:0000256" key="1">
    <source>
        <dbReference type="SAM" id="MobiDB-lite"/>
    </source>
</evidence>